<comment type="caution">
    <text evidence="1">The sequence shown here is derived from an EMBL/GenBank/DDBJ whole genome shotgun (WGS) entry which is preliminary data.</text>
</comment>
<sequence length="198" mass="22102">MPPAFRNKGYKEGISLQIWSDPTCDSTMDIELKVDYLGSLGKLWMRYRTLFAAFPLLVVTLAIRKQFSVYDRTGVYMSFSESMNQCIRSSLPVLFVALTCLSMYFATASEAVLHNAPSWSSGWGANGTATQLDFAINDLLLGSQDSFFWFLIPLFGVACAGICIAVNYVTLLITYAFAFVYRKIRAIPARADDGRYAI</sequence>
<organism evidence="1 2">
    <name type="scientific">Coniosporium uncinatum</name>
    <dbReference type="NCBI Taxonomy" id="93489"/>
    <lineage>
        <taxon>Eukaryota</taxon>
        <taxon>Fungi</taxon>
        <taxon>Dikarya</taxon>
        <taxon>Ascomycota</taxon>
        <taxon>Pezizomycotina</taxon>
        <taxon>Dothideomycetes</taxon>
        <taxon>Dothideomycetes incertae sedis</taxon>
        <taxon>Coniosporium</taxon>
    </lineage>
</organism>
<evidence type="ECO:0000313" key="1">
    <source>
        <dbReference type="EMBL" id="KAK3079415.1"/>
    </source>
</evidence>
<accession>A0ACC3DRU2</accession>
<dbReference type="Proteomes" id="UP001186974">
    <property type="component" value="Unassembled WGS sequence"/>
</dbReference>
<gene>
    <name evidence="1" type="ORF">LTS18_004916</name>
</gene>
<name>A0ACC3DRU2_9PEZI</name>
<protein>
    <submittedName>
        <fullName evidence="1">Uncharacterized protein</fullName>
    </submittedName>
</protein>
<dbReference type="EMBL" id="JAWDJW010001158">
    <property type="protein sequence ID" value="KAK3079415.1"/>
    <property type="molecule type" value="Genomic_DNA"/>
</dbReference>
<evidence type="ECO:0000313" key="2">
    <source>
        <dbReference type="Proteomes" id="UP001186974"/>
    </source>
</evidence>
<keyword evidence="2" id="KW-1185">Reference proteome</keyword>
<reference evidence="1" key="1">
    <citation type="submission" date="2024-09" db="EMBL/GenBank/DDBJ databases">
        <title>Black Yeasts Isolated from many extreme environments.</title>
        <authorList>
            <person name="Coleine C."/>
            <person name="Stajich J.E."/>
            <person name="Selbmann L."/>
        </authorList>
    </citation>
    <scope>NUCLEOTIDE SEQUENCE</scope>
    <source>
        <strain evidence="1">CCFEE 5737</strain>
    </source>
</reference>
<proteinExistence type="predicted"/>